<keyword evidence="3 5" id="KW-1133">Transmembrane helix</keyword>
<dbReference type="PROSITE" id="PS00216">
    <property type="entry name" value="SUGAR_TRANSPORT_1"/>
    <property type="match status" value="1"/>
</dbReference>
<dbReference type="EMBL" id="MPJD01000075">
    <property type="protein sequence ID" value="OKA17118.1"/>
    <property type="molecule type" value="Genomic_DNA"/>
</dbReference>
<evidence type="ECO:0000259" key="6">
    <source>
        <dbReference type="PROSITE" id="PS50850"/>
    </source>
</evidence>
<dbReference type="SUPFAM" id="SSF103473">
    <property type="entry name" value="MFS general substrate transporter"/>
    <property type="match status" value="1"/>
</dbReference>
<feature type="transmembrane region" description="Helical" evidence="5">
    <location>
        <begin position="291"/>
        <end position="308"/>
    </location>
</feature>
<evidence type="ECO:0000256" key="5">
    <source>
        <dbReference type="SAM" id="Phobius"/>
    </source>
</evidence>
<feature type="transmembrane region" description="Helical" evidence="5">
    <location>
        <begin position="41"/>
        <end position="58"/>
    </location>
</feature>
<dbReference type="Gene3D" id="1.20.1250.20">
    <property type="entry name" value="MFS general substrate transporter like domains"/>
    <property type="match status" value="1"/>
</dbReference>
<dbReference type="InterPro" id="IPR036259">
    <property type="entry name" value="MFS_trans_sf"/>
</dbReference>
<evidence type="ECO:0000256" key="2">
    <source>
        <dbReference type="ARBA" id="ARBA00022692"/>
    </source>
</evidence>
<evidence type="ECO:0000256" key="4">
    <source>
        <dbReference type="ARBA" id="ARBA00023136"/>
    </source>
</evidence>
<dbReference type="PROSITE" id="PS50850">
    <property type="entry name" value="MFS"/>
    <property type="match status" value="1"/>
</dbReference>
<feature type="transmembrane region" description="Helical" evidence="5">
    <location>
        <begin position="218"/>
        <end position="235"/>
    </location>
</feature>
<feature type="transmembrane region" description="Helical" evidence="5">
    <location>
        <begin position="454"/>
        <end position="476"/>
    </location>
</feature>
<keyword evidence="4 5" id="KW-0472">Membrane</keyword>
<dbReference type="CDD" id="cd17321">
    <property type="entry name" value="MFS_MMR_MDR_like"/>
    <property type="match status" value="1"/>
</dbReference>
<dbReference type="InterPro" id="IPR011701">
    <property type="entry name" value="MFS"/>
</dbReference>
<organism evidence="7 8">
    <name type="scientific">Pseudomonas versuta</name>
    <dbReference type="NCBI Taxonomy" id="1788301"/>
    <lineage>
        <taxon>Bacteria</taxon>
        <taxon>Pseudomonadati</taxon>
        <taxon>Pseudomonadota</taxon>
        <taxon>Gammaproteobacteria</taxon>
        <taxon>Pseudomonadales</taxon>
        <taxon>Pseudomonadaceae</taxon>
        <taxon>Pseudomonas</taxon>
    </lineage>
</organism>
<evidence type="ECO:0000256" key="3">
    <source>
        <dbReference type="ARBA" id="ARBA00022989"/>
    </source>
</evidence>
<feature type="transmembrane region" description="Helical" evidence="5">
    <location>
        <begin position="320"/>
        <end position="338"/>
    </location>
</feature>
<feature type="transmembrane region" description="Helical" evidence="5">
    <location>
        <begin position="256"/>
        <end position="279"/>
    </location>
</feature>
<feature type="transmembrane region" description="Helical" evidence="5">
    <location>
        <begin position="65"/>
        <end position="85"/>
    </location>
</feature>
<dbReference type="Pfam" id="PF07690">
    <property type="entry name" value="MFS_1"/>
    <property type="match status" value="1"/>
</dbReference>
<keyword evidence="2 5" id="KW-0812">Transmembrane</keyword>
<comment type="subcellular location">
    <subcellularLocation>
        <location evidence="1">Membrane</location>
        <topology evidence="1">Multi-pass membrane protein</topology>
    </subcellularLocation>
</comment>
<dbReference type="InterPro" id="IPR020846">
    <property type="entry name" value="MFS_dom"/>
</dbReference>
<sequence length="506" mass="52502">MAAVCLAAMMFGLEISSVPVILPTLDTQLGARFSDLQWVMNAYTLACTTVLMAVGAWLDRYGRKALFLTSVSLFGLTSLACGLADSAPLLIVARALQGACGGAMLICQISILSRQFADPVSRSKAFAWWGVVFGAGLGLGPVIGAGIVALSSWQWVFLVHVPLALLTAALGRAGVQSSRDAPAGKLDSLGIVLLALSVLGLTYLIIQGPQPDMSRATVCWAALATLLTFMVFLISQKLNPQPVIDFSVFRIRQFSGALLGSMGMNFSFWPLMIYLPIYVQTGMGLSGLEGGLLLLAYTLPTLLIPPLAERLMLTLHPGVMIPAGMLAIGAGLIVMATGVANPQWLLACMTAGCLLAGTGLGLTNTPVTNLSTGSVPPARTGMASGMDMSARMISLAINIAVMGWILVEGIAASLRQTLPGTPDPLSLQAAAQTLAAGKIEVPAAIFHAALNQGFGWVLVYGASSVLLLALASFAVFRPWSNMSSATLLMASASANTGSGSGNTAKN</sequence>
<evidence type="ECO:0000256" key="1">
    <source>
        <dbReference type="ARBA" id="ARBA00004141"/>
    </source>
</evidence>
<feature type="transmembrane region" description="Helical" evidence="5">
    <location>
        <begin position="392"/>
        <end position="414"/>
    </location>
</feature>
<feature type="transmembrane region" description="Helical" evidence="5">
    <location>
        <begin position="155"/>
        <end position="174"/>
    </location>
</feature>
<proteinExistence type="predicted"/>
<evidence type="ECO:0000313" key="8">
    <source>
        <dbReference type="Proteomes" id="UP000185990"/>
    </source>
</evidence>
<accession>A0A853ZS39</accession>
<feature type="transmembrane region" description="Helical" evidence="5">
    <location>
        <begin position="91"/>
        <end position="113"/>
    </location>
</feature>
<feature type="domain" description="Major facilitator superfamily (MFS) profile" evidence="6">
    <location>
        <begin position="1"/>
        <end position="479"/>
    </location>
</feature>
<reference evidence="7 8" key="1">
    <citation type="submission" date="2016-11" db="EMBL/GenBank/DDBJ databases">
        <title>Draft genome of Pseudomonas versuta A4R1.12.</title>
        <authorList>
            <person name="See-Too W.-S."/>
        </authorList>
    </citation>
    <scope>NUCLEOTIDE SEQUENCE [LARGE SCALE GENOMIC DNA]</scope>
    <source>
        <strain evidence="7 8">A4R1.12</strain>
    </source>
</reference>
<comment type="caution">
    <text evidence="7">The sequence shown here is derived from an EMBL/GenBank/DDBJ whole genome shotgun (WGS) entry which is preliminary data.</text>
</comment>
<dbReference type="PANTHER" id="PTHR42718">
    <property type="entry name" value="MAJOR FACILITATOR SUPERFAMILY MULTIDRUG TRANSPORTER MFSC"/>
    <property type="match status" value="1"/>
</dbReference>
<dbReference type="PANTHER" id="PTHR42718:SF49">
    <property type="entry name" value="EXPORT PROTEIN"/>
    <property type="match status" value="1"/>
</dbReference>
<feature type="transmembrane region" description="Helical" evidence="5">
    <location>
        <begin position="125"/>
        <end position="149"/>
    </location>
</feature>
<feature type="transmembrane region" description="Helical" evidence="5">
    <location>
        <begin position="186"/>
        <end position="206"/>
    </location>
</feature>
<dbReference type="GO" id="GO:0022857">
    <property type="term" value="F:transmembrane transporter activity"/>
    <property type="evidence" value="ECO:0007669"/>
    <property type="project" value="InterPro"/>
</dbReference>
<feature type="transmembrane region" description="Helical" evidence="5">
    <location>
        <begin position="344"/>
        <end position="362"/>
    </location>
</feature>
<evidence type="ECO:0000313" key="7">
    <source>
        <dbReference type="EMBL" id="OKA17118.1"/>
    </source>
</evidence>
<dbReference type="AlphaFoldDB" id="A0A853ZS39"/>
<dbReference type="InterPro" id="IPR005829">
    <property type="entry name" value="Sugar_transporter_CS"/>
</dbReference>
<gene>
    <name evidence="7" type="ORF">BOH74_23310</name>
</gene>
<dbReference type="GO" id="GO:0016020">
    <property type="term" value="C:membrane"/>
    <property type="evidence" value="ECO:0007669"/>
    <property type="project" value="UniProtKB-SubCell"/>
</dbReference>
<dbReference type="Proteomes" id="UP000185990">
    <property type="component" value="Unassembled WGS sequence"/>
</dbReference>
<name>A0A853ZS39_9PSED</name>
<protein>
    <submittedName>
        <fullName evidence="7">MFS transporter</fullName>
    </submittedName>
</protein>